<organism evidence="2 3">
    <name type="scientific">Dokdonella koreensis DS-123</name>
    <dbReference type="NCBI Taxonomy" id="1300342"/>
    <lineage>
        <taxon>Bacteria</taxon>
        <taxon>Pseudomonadati</taxon>
        <taxon>Pseudomonadota</taxon>
        <taxon>Gammaproteobacteria</taxon>
        <taxon>Lysobacterales</taxon>
        <taxon>Rhodanobacteraceae</taxon>
        <taxon>Dokdonella</taxon>
    </lineage>
</organism>
<proteinExistence type="predicted"/>
<dbReference type="GO" id="GO:0005737">
    <property type="term" value="C:cytoplasm"/>
    <property type="evidence" value="ECO:0007669"/>
    <property type="project" value="InterPro"/>
</dbReference>
<dbReference type="Pfam" id="PF08845">
    <property type="entry name" value="SymE_toxin"/>
    <property type="match status" value="1"/>
</dbReference>
<dbReference type="STRING" id="1300342.I596_3551"/>
<protein>
    <recommendedName>
        <fullName evidence="1">Toxin SymE-like domain-containing protein</fullName>
    </recommendedName>
</protein>
<dbReference type="GO" id="GO:0016070">
    <property type="term" value="P:RNA metabolic process"/>
    <property type="evidence" value="ECO:0007669"/>
    <property type="project" value="InterPro"/>
</dbReference>
<reference evidence="2 3" key="1">
    <citation type="submission" date="2016-04" db="EMBL/GenBank/DDBJ databases">
        <title>Complete genome sequence of Dokdonella koreensis DS-123T.</title>
        <authorList>
            <person name="Kim J.F."/>
            <person name="Lee H."/>
            <person name="Kwak M.-J."/>
        </authorList>
    </citation>
    <scope>NUCLEOTIDE SEQUENCE [LARGE SCALE GENOMIC DNA]</scope>
    <source>
        <strain evidence="2 3">DS-123</strain>
    </source>
</reference>
<dbReference type="AlphaFoldDB" id="A0A160DXR8"/>
<evidence type="ECO:0000313" key="2">
    <source>
        <dbReference type="EMBL" id="ANB19539.1"/>
    </source>
</evidence>
<dbReference type="RefSeq" id="WP_223303986.1">
    <property type="nucleotide sequence ID" value="NZ_CP015249.1"/>
</dbReference>
<evidence type="ECO:0000259" key="1">
    <source>
        <dbReference type="Pfam" id="PF08845"/>
    </source>
</evidence>
<feature type="domain" description="Toxin SymE-like" evidence="1">
    <location>
        <begin position="17"/>
        <end position="72"/>
    </location>
</feature>
<evidence type="ECO:0000313" key="3">
    <source>
        <dbReference type="Proteomes" id="UP000076830"/>
    </source>
</evidence>
<dbReference type="InterPro" id="IPR014944">
    <property type="entry name" value="Toxin_SymE-like"/>
</dbReference>
<dbReference type="KEGG" id="dko:I596_3551"/>
<dbReference type="GO" id="GO:0016788">
    <property type="term" value="F:hydrolase activity, acting on ester bonds"/>
    <property type="evidence" value="ECO:0007669"/>
    <property type="project" value="InterPro"/>
</dbReference>
<dbReference type="GO" id="GO:0003723">
    <property type="term" value="F:RNA binding"/>
    <property type="evidence" value="ECO:0007669"/>
    <property type="project" value="InterPro"/>
</dbReference>
<keyword evidence="3" id="KW-1185">Reference proteome</keyword>
<sequence>MIDPSRQIWPQKACKPNQLTIGYDHYRPLKGQWLPRQVPVLKLGGQWLADAGFKVGSKAVVTIADGELVIRVVPPAEAAVPQRPCRTRMAGRASAA</sequence>
<accession>A0A160DXR8</accession>
<dbReference type="EMBL" id="CP015249">
    <property type="protein sequence ID" value="ANB19539.1"/>
    <property type="molecule type" value="Genomic_DNA"/>
</dbReference>
<gene>
    <name evidence="2" type="ORF">I596_3551</name>
</gene>
<name>A0A160DXR8_9GAMM</name>
<dbReference type="Proteomes" id="UP000076830">
    <property type="component" value="Chromosome"/>
</dbReference>